<organism evidence="2 3">
    <name type="scientific">Phytophthora fragariae</name>
    <dbReference type="NCBI Taxonomy" id="53985"/>
    <lineage>
        <taxon>Eukaryota</taxon>
        <taxon>Sar</taxon>
        <taxon>Stramenopiles</taxon>
        <taxon>Oomycota</taxon>
        <taxon>Peronosporomycetes</taxon>
        <taxon>Peronosporales</taxon>
        <taxon>Peronosporaceae</taxon>
        <taxon>Phytophthora</taxon>
    </lineage>
</organism>
<evidence type="ECO:0000313" key="2">
    <source>
        <dbReference type="EMBL" id="KAE9155207.1"/>
    </source>
</evidence>
<reference evidence="2 3" key="1">
    <citation type="submission" date="2018-08" db="EMBL/GenBank/DDBJ databases">
        <title>Genomic investigation of the strawberry pathogen Phytophthora fragariae indicates pathogenicity is determined by transcriptional variation in three key races.</title>
        <authorList>
            <person name="Adams T.M."/>
            <person name="Armitage A.D."/>
            <person name="Sobczyk M.K."/>
            <person name="Bates H.J."/>
            <person name="Dunwell J.M."/>
            <person name="Nellist C.F."/>
            <person name="Harrison R.J."/>
        </authorList>
    </citation>
    <scope>NUCLEOTIDE SEQUENCE [LARGE SCALE GENOMIC DNA]</scope>
    <source>
        <strain evidence="2 3">NOV-27</strain>
    </source>
</reference>
<accession>A0A6A3UX84</accession>
<dbReference type="EMBL" id="QXGB01010636">
    <property type="protein sequence ID" value="KAE9155207.1"/>
    <property type="molecule type" value="Genomic_DNA"/>
</dbReference>
<feature type="region of interest" description="Disordered" evidence="1">
    <location>
        <begin position="78"/>
        <end position="99"/>
    </location>
</feature>
<gene>
    <name evidence="2" type="ORF">PF005_g33372</name>
</gene>
<evidence type="ECO:0008006" key="4">
    <source>
        <dbReference type="Google" id="ProtNLM"/>
    </source>
</evidence>
<proteinExistence type="predicted"/>
<evidence type="ECO:0000313" key="3">
    <source>
        <dbReference type="Proteomes" id="UP000433483"/>
    </source>
</evidence>
<dbReference type="OrthoDB" id="91493at2759"/>
<name>A0A6A3UX84_9STRA</name>
<protein>
    <recommendedName>
        <fullName evidence="4">Integrase catalytic domain-containing protein</fullName>
    </recommendedName>
</protein>
<dbReference type="Proteomes" id="UP000433483">
    <property type="component" value="Unassembled WGS sequence"/>
</dbReference>
<evidence type="ECO:0000256" key="1">
    <source>
        <dbReference type="SAM" id="MobiDB-lite"/>
    </source>
</evidence>
<keyword evidence="3" id="KW-1185">Reference proteome</keyword>
<comment type="caution">
    <text evidence="2">The sequence shown here is derived from an EMBL/GenBank/DDBJ whole genome shotgun (WGS) entry which is preliminary data.</text>
</comment>
<sequence length="99" mass="11110">MTPKDRLGNRYMINFVDFKSNYCRVFLARTKDAAAKLFEHFLVYFEKDSTARSTFCAPTPEESTRTWTCSASARAWPGSAARRETSPAMARPSACTAPS</sequence>
<dbReference type="AlphaFoldDB" id="A0A6A3UX84"/>